<dbReference type="RefSeq" id="WP_190253157.1">
    <property type="nucleotide sequence ID" value="NZ_BMPI01000031.1"/>
</dbReference>
<evidence type="ECO:0000256" key="16">
    <source>
        <dbReference type="PROSITE-ProRule" id="PRU00209"/>
    </source>
</evidence>
<dbReference type="Gene3D" id="3.30.70.380">
    <property type="entry name" value="Ferrodoxin-fold anticodon-binding domain"/>
    <property type="match status" value="1"/>
</dbReference>
<evidence type="ECO:0000313" key="20">
    <source>
        <dbReference type="EMBL" id="GGM49011.1"/>
    </source>
</evidence>
<evidence type="ECO:0000256" key="7">
    <source>
        <dbReference type="ARBA" id="ARBA00022723"/>
    </source>
</evidence>
<keyword evidence="10 15" id="KW-0460">Magnesium</keyword>
<dbReference type="GO" id="GO:0004826">
    <property type="term" value="F:phenylalanine-tRNA ligase activity"/>
    <property type="evidence" value="ECO:0007669"/>
    <property type="project" value="UniProtKB-UniRule"/>
</dbReference>
<accession>A0A917U0D1</accession>
<dbReference type="FunFam" id="3.30.70.380:FF:000001">
    <property type="entry name" value="Phenylalanine--tRNA ligase beta subunit"/>
    <property type="match status" value="1"/>
</dbReference>
<keyword evidence="7 15" id="KW-0479">Metal-binding</keyword>
<dbReference type="SUPFAM" id="SSF54991">
    <property type="entry name" value="Anticodon-binding domain of PheRS"/>
    <property type="match status" value="1"/>
</dbReference>
<dbReference type="SUPFAM" id="SSF55681">
    <property type="entry name" value="Class II aaRS and biotin synthetases"/>
    <property type="match status" value="1"/>
</dbReference>
<feature type="binding site" evidence="15">
    <location>
        <position position="469"/>
    </location>
    <ligand>
        <name>Mg(2+)</name>
        <dbReference type="ChEBI" id="CHEBI:18420"/>
        <note>shared with alpha subunit</note>
    </ligand>
</feature>
<dbReference type="PANTHER" id="PTHR10947">
    <property type="entry name" value="PHENYLALANYL-TRNA SYNTHETASE BETA CHAIN AND LEUCINE-RICH REPEAT-CONTAINING PROTEIN 47"/>
    <property type="match status" value="1"/>
</dbReference>
<dbReference type="CDD" id="cd02796">
    <property type="entry name" value="tRNA_bind_bactPheRS"/>
    <property type="match status" value="1"/>
</dbReference>
<keyword evidence="8 15" id="KW-0547">Nucleotide-binding</keyword>
<evidence type="ECO:0000256" key="15">
    <source>
        <dbReference type="HAMAP-Rule" id="MF_00283"/>
    </source>
</evidence>
<evidence type="ECO:0000256" key="8">
    <source>
        <dbReference type="ARBA" id="ARBA00022741"/>
    </source>
</evidence>
<comment type="cofactor">
    <cofactor evidence="15">
        <name>Mg(2+)</name>
        <dbReference type="ChEBI" id="CHEBI:18420"/>
    </cofactor>
    <text evidence="15">Binds 2 magnesium ions per tetramer.</text>
</comment>
<dbReference type="PROSITE" id="PS50886">
    <property type="entry name" value="TRBD"/>
    <property type="match status" value="1"/>
</dbReference>
<dbReference type="InterPro" id="IPR005146">
    <property type="entry name" value="B3/B4_tRNA-bd"/>
</dbReference>
<dbReference type="Pfam" id="PF17759">
    <property type="entry name" value="tRNA_synthFbeta"/>
    <property type="match status" value="1"/>
</dbReference>
<keyword evidence="13 15" id="KW-0030">Aminoacyl-tRNA synthetase</keyword>
<keyword evidence="9 15" id="KW-0067">ATP-binding</keyword>
<keyword evidence="5 16" id="KW-0820">tRNA-binding</keyword>
<dbReference type="Proteomes" id="UP000642070">
    <property type="component" value="Unassembled WGS sequence"/>
</dbReference>
<feature type="domain" description="B5" evidence="19">
    <location>
        <begin position="406"/>
        <end position="481"/>
    </location>
</feature>
<dbReference type="InterPro" id="IPR002547">
    <property type="entry name" value="tRNA-bd_dom"/>
</dbReference>
<dbReference type="Gene3D" id="3.30.930.10">
    <property type="entry name" value="Bira Bifunctional Protein, Domain 2"/>
    <property type="match status" value="1"/>
</dbReference>
<comment type="caution">
    <text evidence="20">The sequence shown here is derived from an EMBL/GenBank/DDBJ whole genome shotgun (WGS) entry which is preliminary data.</text>
</comment>
<dbReference type="InterPro" id="IPR012340">
    <property type="entry name" value="NA-bd_OB-fold"/>
</dbReference>
<evidence type="ECO:0000256" key="13">
    <source>
        <dbReference type="ARBA" id="ARBA00023146"/>
    </source>
</evidence>
<dbReference type="PROSITE" id="PS51483">
    <property type="entry name" value="B5"/>
    <property type="match status" value="1"/>
</dbReference>
<evidence type="ECO:0000256" key="11">
    <source>
        <dbReference type="ARBA" id="ARBA00022884"/>
    </source>
</evidence>
<feature type="binding site" evidence="15">
    <location>
        <position position="465"/>
    </location>
    <ligand>
        <name>Mg(2+)</name>
        <dbReference type="ChEBI" id="CHEBI:18420"/>
        <note>shared with alpha subunit</note>
    </ligand>
</feature>
<comment type="catalytic activity">
    <reaction evidence="14 15">
        <text>tRNA(Phe) + L-phenylalanine + ATP = L-phenylalanyl-tRNA(Phe) + AMP + diphosphate + H(+)</text>
        <dbReference type="Rhea" id="RHEA:19413"/>
        <dbReference type="Rhea" id="RHEA-COMP:9668"/>
        <dbReference type="Rhea" id="RHEA-COMP:9699"/>
        <dbReference type="ChEBI" id="CHEBI:15378"/>
        <dbReference type="ChEBI" id="CHEBI:30616"/>
        <dbReference type="ChEBI" id="CHEBI:33019"/>
        <dbReference type="ChEBI" id="CHEBI:58095"/>
        <dbReference type="ChEBI" id="CHEBI:78442"/>
        <dbReference type="ChEBI" id="CHEBI:78531"/>
        <dbReference type="ChEBI" id="CHEBI:456215"/>
        <dbReference type="EC" id="6.1.1.20"/>
    </reaction>
</comment>
<comment type="subunit">
    <text evidence="3 15">Tetramer of two alpha and two beta subunits.</text>
</comment>
<organism evidence="20 21">
    <name type="scientific">Dactylosporangium sucinum</name>
    <dbReference type="NCBI Taxonomy" id="1424081"/>
    <lineage>
        <taxon>Bacteria</taxon>
        <taxon>Bacillati</taxon>
        <taxon>Actinomycetota</taxon>
        <taxon>Actinomycetes</taxon>
        <taxon>Micromonosporales</taxon>
        <taxon>Micromonosporaceae</taxon>
        <taxon>Dactylosporangium</taxon>
    </lineage>
</organism>
<dbReference type="InterPro" id="IPR033714">
    <property type="entry name" value="tRNA_bind_bactPheRS"/>
</dbReference>
<dbReference type="GO" id="GO:0000049">
    <property type="term" value="F:tRNA binding"/>
    <property type="evidence" value="ECO:0007669"/>
    <property type="project" value="UniProtKB-UniRule"/>
</dbReference>
<dbReference type="AlphaFoldDB" id="A0A917U0D1"/>
<feature type="domain" description="TRNA-binding" evidence="17">
    <location>
        <begin position="42"/>
        <end position="153"/>
    </location>
</feature>
<evidence type="ECO:0000259" key="18">
    <source>
        <dbReference type="PROSITE" id="PS51447"/>
    </source>
</evidence>
<dbReference type="Pfam" id="PF03483">
    <property type="entry name" value="B3_4"/>
    <property type="match status" value="1"/>
</dbReference>
<dbReference type="GO" id="GO:0000287">
    <property type="term" value="F:magnesium ion binding"/>
    <property type="evidence" value="ECO:0007669"/>
    <property type="project" value="UniProtKB-UniRule"/>
</dbReference>
<dbReference type="FunFam" id="2.40.50.140:FF:000045">
    <property type="entry name" value="Phenylalanine--tRNA ligase beta subunit"/>
    <property type="match status" value="1"/>
</dbReference>
<evidence type="ECO:0000256" key="6">
    <source>
        <dbReference type="ARBA" id="ARBA00022598"/>
    </source>
</evidence>
<dbReference type="EMBL" id="BMPI01000031">
    <property type="protein sequence ID" value="GGM49011.1"/>
    <property type="molecule type" value="Genomic_DNA"/>
</dbReference>
<dbReference type="SMART" id="SM00874">
    <property type="entry name" value="B5"/>
    <property type="match status" value="1"/>
</dbReference>
<keyword evidence="21" id="KW-1185">Reference proteome</keyword>
<dbReference type="InterPro" id="IPR009061">
    <property type="entry name" value="DNA-bd_dom_put_sf"/>
</dbReference>
<feature type="domain" description="FDX-ACB" evidence="18">
    <location>
        <begin position="729"/>
        <end position="822"/>
    </location>
</feature>
<dbReference type="GO" id="GO:0005524">
    <property type="term" value="F:ATP binding"/>
    <property type="evidence" value="ECO:0007669"/>
    <property type="project" value="UniProtKB-UniRule"/>
</dbReference>
<dbReference type="HAMAP" id="MF_00283">
    <property type="entry name" value="Phe_tRNA_synth_beta1"/>
    <property type="match status" value="1"/>
</dbReference>
<evidence type="ECO:0000256" key="14">
    <source>
        <dbReference type="ARBA" id="ARBA00049255"/>
    </source>
</evidence>
<comment type="similarity">
    <text evidence="2 15">Belongs to the phenylalanyl-tRNA synthetase beta subunit family. Type 1 subfamily.</text>
</comment>
<dbReference type="InterPro" id="IPR004532">
    <property type="entry name" value="Phe-tRNA-ligase_IIc_bsu_bact"/>
</dbReference>
<dbReference type="PANTHER" id="PTHR10947:SF0">
    <property type="entry name" value="PHENYLALANINE--TRNA LIGASE BETA SUBUNIT"/>
    <property type="match status" value="1"/>
</dbReference>
<protein>
    <recommendedName>
        <fullName evidence="15">Phenylalanine--tRNA ligase beta subunit</fullName>
        <ecNumber evidence="15">6.1.1.20</ecNumber>
    </recommendedName>
    <alternativeName>
        <fullName evidence="15">Phenylalanyl-tRNA synthetase beta subunit</fullName>
        <shortName evidence="15">PheRS</shortName>
    </alternativeName>
</protein>
<dbReference type="SMART" id="SM00873">
    <property type="entry name" value="B3_4"/>
    <property type="match status" value="1"/>
</dbReference>
<dbReference type="GO" id="GO:0006432">
    <property type="term" value="P:phenylalanyl-tRNA aminoacylation"/>
    <property type="evidence" value="ECO:0007669"/>
    <property type="project" value="UniProtKB-UniRule"/>
</dbReference>
<feature type="binding site" evidence="15">
    <location>
        <position position="468"/>
    </location>
    <ligand>
        <name>Mg(2+)</name>
        <dbReference type="ChEBI" id="CHEBI:18420"/>
        <note>shared with alpha subunit</note>
    </ligand>
</feature>
<reference evidence="20" key="1">
    <citation type="journal article" date="2014" name="Int. J. Syst. Evol. Microbiol.">
        <title>Complete genome sequence of Corynebacterium casei LMG S-19264T (=DSM 44701T), isolated from a smear-ripened cheese.</title>
        <authorList>
            <consortium name="US DOE Joint Genome Institute (JGI-PGF)"/>
            <person name="Walter F."/>
            <person name="Albersmeier A."/>
            <person name="Kalinowski J."/>
            <person name="Ruckert C."/>
        </authorList>
    </citation>
    <scope>NUCLEOTIDE SEQUENCE</scope>
    <source>
        <strain evidence="20">JCM 19831</strain>
    </source>
</reference>
<dbReference type="SUPFAM" id="SSF50249">
    <property type="entry name" value="Nucleic acid-binding proteins"/>
    <property type="match status" value="1"/>
</dbReference>
<evidence type="ECO:0000313" key="21">
    <source>
        <dbReference type="Proteomes" id="UP000642070"/>
    </source>
</evidence>
<dbReference type="InterPro" id="IPR041616">
    <property type="entry name" value="PheRS_beta_core"/>
</dbReference>
<dbReference type="EC" id="6.1.1.20" evidence="15"/>
<feature type="binding site" evidence="15">
    <location>
        <position position="459"/>
    </location>
    <ligand>
        <name>Mg(2+)</name>
        <dbReference type="ChEBI" id="CHEBI:18420"/>
        <note>shared with alpha subunit</note>
    </ligand>
</feature>
<dbReference type="GO" id="GO:0009328">
    <property type="term" value="C:phenylalanine-tRNA ligase complex"/>
    <property type="evidence" value="ECO:0007669"/>
    <property type="project" value="TreeGrafter"/>
</dbReference>
<keyword evidence="12 15" id="KW-0648">Protein biosynthesis</keyword>
<keyword evidence="4 15" id="KW-0963">Cytoplasm</keyword>
<evidence type="ECO:0000256" key="9">
    <source>
        <dbReference type="ARBA" id="ARBA00022840"/>
    </source>
</evidence>
<keyword evidence="11 16" id="KW-0694">RNA-binding</keyword>
<dbReference type="InterPro" id="IPR045864">
    <property type="entry name" value="aa-tRNA-synth_II/BPL/LPL"/>
</dbReference>
<dbReference type="InterPro" id="IPR036690">
    <property type="entry name" value="Fdx_antiC-bd_sf"/>
</dbReference>
<dbReference type="Gene3D" id="2.40.50.140">
    <property type="entry name" value="Nucleic acid-binding proteins"/>
    <property type="match status" value="1"/>
</dbReference>
<dbReference type="PROSITE" id="PS51447">
    <property type="entry name" value="FDX_ACB"/>
    <property type="match status" value="1"/>
</dbReference>
<evidence type="ECO:0000256" key="12">
    <source>
        <dbReference type="ARBA" id="ARBA00022917"/>
    </source>
</evidence>
<sequence length="824" mass="86766">MRVTLSWLREHVDLPAGLDADGLEKALVKVGLEVEEMTDTGAAVEGPLVVGRVESIEELTGLKKPIRYCLVDVGEDQPQGIICGARNFAEGDLVVVARPGAVLPGGFAISARKTYGHVSNGMICSGRELGVSDDHDGIIVLAADSAKPGDEARPLVGLDDVVVEINVTPDRGYCFSVRGIARELSHSLGGAYRDPVAAILPLEGDGTEAYRIDVRDSIACDRFTAVAVRGVDPAAATPKWMKDRLTVAGIRSISLPVDITNYVMVELGQPMHAWDLAQLTGPLVVRRAAAGEKLTTLDGVQRTLDPQDIVIADDTGVVSLAAVMGGTTTEVSPATVDVLLEAAHWDPLSVARTIRRHKLPSEAGKRYERGVDPQITAAACARAARLLAEYGGGTIEPRVTDVYAVQPPAPVTMPLSRPSALAGIDYTPERVLEVLAMIGTQAEVTGDTVTVTPPSWRHDLNDPADLVEEVLRLDGYDRIPSELPIAPPGAGLSATQRRRRTVGRAIADAGFVEALNYPFVGQATLDAMRVPDGDPRRDLVLLRNPLSDEEPGLRTTLLPPLLAALRRNLGRGQRDVALFEVGMVFLPRGPIAVAPAAGVDGPPPAAELAAADELLPHQPWHVAAVLAGDAQPAGWWGAGRPADWADAVEAARIAADAAGVELTVRPAAEAPWHPGRCAALLVGDTVVGHAGELHPAVCADLDLPRRTVAMELDLDLLPIPGAWPAPRLSSFPTALIDVALDVDAATPAADVEATLAEGAGPLLESVRLFDVYAGAQLGEGRKSLAYKLTFRAPDRTLTGEETLAARDAAVALAAERHGAALRGA</sequence>
<dbReference type="InterPro" id="IPR020825">
    <property type="entry name" value="Phe-tRNA_synthase-like_B3/B4"/>
</dbReference>
<dbReference type="CDD" id="cd00769">
    <property type="entry name" value="PheRS_beta_core"/>
    <property type="match status" value="1"/>
</dbReference>
<dbReference type="SMART" id="SM00896">
    <property type="entry name" value="FDX-ACB"/>
    <property type="match status" value="1"/>
</dbReference>
<dbReference type="SUPFAM" id="SSF46955">
    <property type="entry name" value="Putative DNA-binding domain"/>
    <property type="match status" value="1"/>
</dbReference>
<name>A0A917U0D1_9ACTN</name>
<evidence type="ECO:0000256" key="1">
    <source>
        <dbReference type="ARBA" id="ARBA00004496"/>
    </source>
</evidence>
<evidence type="ECO:0000256" key="3">
    <source>
        <dbReference type="ARBA" id="ARBA00011209"/>
    </source>
</evidence>
<dbReference type="NCBIfam" id="TIGR00472">
    <property type="entry name" value="pheT_bact"/>
    <property type="match status" value="1"/>
</dbReference>
<evidence type="ECO:0000259" key="19">
    <source>
        <dbReference type="PROSITE" id="PS51483"/>
    </source>
</evidence>
<reference evidence="20" key="2">
    <citation type="submission" date="2020-09" db="EMBL/GenBank/DDBJ databases">
        <authorList>
            <person name="Sun Q."/>
            <person name="Ohkuma M."/>
        </authorList>
    </citation>
    <scope>NUCLEOTIDE SEQUENCE</scope>
    <source>
        <strain evidence="20">JCM 19831</strain>
    </source>
</reference>
<proteinExistence type="inferred from homology"/>
<dbReference type="Gene3D" id="3.30.56.10">
    <property type="match status" value="2"/>
</dbReference>
<dbReference type="InterPro" id="IPR005121">
    <property type="entry name" value="Fdx_antiC-bd"/>
</dbReference>
<dbReference type="FunFam" id="3.50.40.10:FF:000001">
    <property type="entry name" value="Phenylalanine--tRNA ligase beta subunit"/>
    <property type="match status" value="1"/>
</dbReference>
<dbReference type="Pfam" id="PF01588">
    <property type="entry name" value="tRNA_bind"/>
    <property type="match status" value="1"/>
</dbReference>
<evidence type="ECO:0000256" key="4">
    <source>
        <dbReference type="ARBA" id="ARBA00022490"/>
    </source>
</evidence>
<dbReference type="Gene3D" id="3.50.40.10">
    <property type="entry name" value="Phenylalanyl-trna Synthetase, Chain B, domain 3"/>
    <property type="match status" value="1"/>
</dbReference>
<evidence type="ECO:0000256" key="10">
    <source>
        <dbReference type="ARBA" id="ARBA00022842"/>
    </source>
</evidence>
<dbReference type="SUPFAM" id="SSF56037">
    <property type="entry name" value="PheT/TilS domain"/>
    <property type="match status" value="1"/>
</dbReference>
<dbReference type="InterPro" id="IPR045060">
    <property type="entry name" value="Phe-tRNA-ligase_IIc_bsu"/>
</dbReference>
<dbReference type="FunFam" id="3.30.930.10:FF:000130">
    <property type="entry name" value="Phenylalanine--tRNA ligase beta subunit"/>
    <property type="match status" value="1"/>
</dbReference>
<comment type="subcellular location">
    <subcellularLocation>
        <location evidence="1 15">Cytoplasm</location>
    </subcellularLocation>
</comment>
<keyword evidence="6 15" id="KW-0436">Ligase</keyword>
<evidence type="ECO:0000259" key="17">
    <source>
        <dbReference type="PROSITE" id="PS50886"/>
    </source>
</evidence>
<dbReference type="Pfam" id="PF03484">
    <property type="entry name" value="B5"/>
    <property type="match status" value="1"/>
</dbReference>
<dbReference type="InterPro" id="IPR005147">
    <property type="entry name" value="tRNA_synthase_B5-dom"/>
</dbReference>
<dbReference type="Pfam" id="PF03147">
    <property type="entry name" value="FDX-ACB"/>
    <property type="match status" value="1"/>
</dbReference>
<evidence type="ECO:0000256" key="5">
    <source>
        <dbReference type="ARBA" id="ARBA00022555"/>
    </source>
</evidence>
<evidence type="ECO:0000256" key="2">
    <source>
        <dbReference type="ARBA" id="ARBA00008653"/>
    </source>
</evidence>
<gene>
    <name evidence="15 20" type="primary">pheT</name>
    <name evidence="20" type="ORF">GCM10007977_058290</name>
</gene>